<feature type="region of interest" description="Disordered" evidence="1">
    <location>
        <begin position="108"/>
        <end position="130"/>
    </location>
</feature>
<evidence type="ECO:0000313" key="3">
    <source>
        <dbReference type="Proteomes" id="UP000807342"/>
    </source>
</evidence>
<accession>A0A9P6BV54</accession>
<protein>
    <submittedName>
        <fullName evidence="2">Uncharacterized protein</fullName>
    </submittedName>
</protein>
<name>A0A9P6BV54_9AGAR</name>
<dbReference type="Proteomes" id="UP000807342">
    <property type="component" value="Unassembled WGS sequence"/>
</dbReference>
<gene>
    <name evidence="2" type="ORF">P691DRAFT_855791</name>
</gene>
<dbReference type="EMBL" id="MU151963">
    <property type="protein sequence ID" value="KAF9441306.1"/>
    <property type="molecule type" value="Genomic_DNA"/>
</dbReference>
<dbReference type="AlphaFoldDB" id="A0A9P6BV54"/>
<sequence>DNDILVAPAPLQLLPRRILSHSCQTVRTGEPVEFKALVRSRMTGNETKGGKLETRTAPLPLRIYVPPRKRLMWSWVQNSGVCISHEWRYNMLQELFCEFLPGPVTFRRRTSTRSSKPDIRERSRNGQGKKCGFSGIEGEERFYAIGWII</sequence>
<reference evidence="2" key="1">
    <citation type="submission" date="2020-11" db="EMBL/GenBank/DDBJ databases">
        <authorList>
            <consortium name="DOE Joint Genome Institute"/>
            <person name="Ahrendt S."/>
            <person name="Riley R."/>
            <person name="Andreopoulos W."/>
            <person name="Labutti K."/>
            <person name="Pangilinan J."/>
            <person name="Ruiz-Duenas F.J."/>
            <person name="Barrasa J.M."/>
            <person name="Sanchez-Garcia M."/>
            <person name="Camarero S."/>
            <person name="Miyauchi S."/>
            <person name="Serrano A."/>
            <person name="Linde D."/>
            <person name="Babiker R."/>
            <person name="Drula E."/>
            <person name="Ayuso-Fernandez I."/>
            <person name="Pacheco R."/>
            <person name="Padilla G."/>
            <person name="Ferreira P."/>
            <person name="Barriuso J."/>
            <person name="Kellner H."/>
            <person name="Castanera R."/>
            <person name="Alfaro M."/>
            <person name="Ramirez L."/>
            <person name="Pisabarro A.G."/>
            <person name="Kuo A."/>
            <person name="Tritt A."/>
            <person name="Lipzen A."/>
            <person name="He G."/>
            <person name="Yan M."/>
            <person name="Ng V."/>
            <person name="Cullen D."/>
            <person name="Martin F."/>
            <person name="Rosso M.-N."/>
            <person name="Henrissat B."/>
            <person name="Hibbett D."/>
            <person name="Martinez A.T."/>
            <person name="Grigoriev I.V."/>
        </authorList>
    </citation>
    <scope>NUCLEOTIDE SEQUENCE</scope>
    <source>
        <strain evidence="2">MF-IS2</strain>
    </source>
</reference>
<evidence type="ECO:0000313" key="2">
    <source>
        <dbReference type="EMBL" id="KAF9441306.1"/>
    </source>
</evidence>
<evidence type="ECO:0000256" key="1">
    <source>
        <dbReference type="SAM" id="MobiDB-lite"/>
    </source>
</evidence>
<feature type="compositionally biased region" description="Basic and acidic residues" evidence="1">
    <location>
        <begin position="115"/>
        <end position="124"/>
    </location>
</feature>
<feature type="non-terminal residue" evidence="2">
    <location>
        <position position="1"/>
    </location>
</feature>
<proteinExistence type="predicted"/>
<organism evidence="2 3">
    <name type="scientific">Macrolepiota fuliginosa MF-IS2</name>
    <dbReference type="NCBI Taxonomy" id="1400762"/>
    <lineage>
        <taxon>Eukaryota</taxon>
        <taxon>Fungi</taxon>
        <taxon>Dikarya</taxon>
        <taxon>Basidiomycota</taxon>
        <taxon>Agaricomycotina</taxon>
        <taxon>Agaricomycetes</taxon>
        <taxon>Agaricomycetidae</taxon>
        <taxon>Agaricales</taxon>
        <taxon>Agaricineae</taxon>
        <taxon>Agaricaceae</taxon>
        <taxon>Macrolepiota</taxon>
    </lineage>
</organism>
<comment type="caution">
    <text evidence="2">The sequence shown here is derived from an EMBL/GenBank/DDBJ whole genome shotgun (WGS) entry which is preliminary data.</text>
</comment>
<keyword evidence="3" id="KW-1185">Reference proteome</keyword>